<name>A0A2P2SWX2_9PEZI</name>
<feature type="region of interest" description="Disordered" evidence="1">
    <location>
        <begin position="1"/>
        <end position="110"/>
    </location>
</feature>
<feature type="region of interest" description="Disordered" evidence="1">
    <location>
        <begin position="409"/>
        <end position="446"/>
    </location>
</feature>
<dbReference type="OrthoDB" id="420046at2759"/>
<feature type="compositionally biased region" description="Basic and acidic residues" evidence="1">
    <location>
        <begin position="709"/>
        <end position="748"/>
    </location>
</feature>
<reference evidence="3" key="2">
    <citation type="journal article" date="2018" name="Nat. Commun.">
        <title>Extreme sensitivity to ultraviolet light in the fungal pathogen causing white-nose syndrome of bats.</title>
        <authorList>
            <person name="Palmer J.M."/>
            <person name="Drees K.P."/>
            <person name="Foster J.T."/>
            <person name="Lindner D.L."/>
        </authorList>
    </citation>
    <scope>NUCLEOTIDE SEQUENCE [LARGE SCALE GENOMIC DNA]</scope>
    <source>
        <strain evidence="3">UAMH 10579</strain>
    </source>
</reference>
<feature type="compositionally biased region" description="Polar residues" evidence="1">
    <location>
        <begin position="409"/>
        <end position="431"/>
    </location>
</feature>
<feature type="region of interest" description="Disordered" evidence="1">
    <location>
        <begin position="709"/>
        <end position="816"/>
    </location>
</feature>
<keyword evidence="3" id="KW-1185">Reference proteome</keyword>
<dbReference type="AlphaFoldDB" id="A0A2P2SWX2"/>
<dbReference type="EMBL" id="KV460206">
    <property type="protein sequence ID" value="OBU01320.1"/>
    <property type="molecule type" value="Genomic_DNA"/>
</dbReference>
<dbReference type="STRING" id="342668.A0A2P2SWX2"/>
<dbReference type="Proteomes" id="UP000091956">
    <property type="component" value="Unassembled WGS sequence"/>
</dbReference>
<evidence type="ECO:0000313" key="3">
    <source>
        <dbReference type="Proteomes" id="UP000091956"/>
    </source>
</evidence>
<feature type="compositionally biased region" description="Polar residues" evidence="1">
    <location>
        <begin position="793"/>
        <end position="810"/>
    </location>
</feature>
<sequence length="816" mass="89814">MADKPDDNTTGLPPTGPPQTPESSSSRNQTGLPPTGPSPAAGSSSWRNQTGRPPTAPSPPTGPSNWRNQTGPPPTGPPRTGPPRTGTPPAPGPSRSRDQTDGIEAPLSQPPYEMTLNKYWPNINSYHGPWFHIPIEELEVLAKSNWALPRPRIIDPAVFFDLLKIRQLTDEACDLAVRATAGIATSALSKPFTIARSMRGSGVEALGLGSFGPGVEAQLSPERKFRMREKATQKLSEAYRLDDTASCIVTMRGPSVLGMVAKQVIETPREDLDRLDGKYVHYFHEKTDDKAMMKPEAFSLLDEVINERQLPAEPLRTRAVAKMLQENNLEAVEDLTKALQFCRSQKSLHKPKLPKSQNNSSSAADTSGSSKCKEKKLDENDYPSSLEAQVLFRRAGAYLDLASQTVEKALPSTDQSQRSSMGASNESNTGGPSVGAEPEAMEREKQGKLVKEYAKRALRDYTSYLSLLDYTPDLDPKHMDAFDRRVFQTAVGFKLPKGNTGSSSNPLSGIPSPVAYQMSTLFSATPPSLQPNPQTDILVDHDSAPKNASDTSALHAAAQQLLDSANKNESLTYHPLLVDVLHSLLLCHVLVQTSDREIHRHAHMAARLIRSCDGYPIFEPPLEVQSRKDWLEVLSRVGERFDLGESWDFLCRPRLYRRAGVPPVYSEEGGGMKETRDEKRERLHRKAVLETVTDKSITDDETFKKELAAKKTRQVEEERKSTGKSDEDKAGPSKGKAKDEDHNVDSNRARSIVRWVLEAPQITNPESRKKKKRKTKGRGGTRGRGYSTGRGSLNSSMGNMSITDDQTVETPNEGAD</sequence>
<feature type="compositionally biased region" description="Pro residues" evidence="1">
    <location>
        <begin position="71"/>
        <end position="92"/>
    </location>
</feature>
<feature type="compositionally biased region" description="Low complexity" evidence="1">
    <location>
        <begin position="360"/>
        <end position="370"/>
    </location>
</feature>
<dbReference type="RefSeq" id="XP_018135052.1">
    <property type="nucleotide sequence ID" value="XM_018269805.2"/>
</dbReference>
<protein>
    <submittedName>
        <fullName evidence="2">Uncharacterized protein</fullName>
    </submittedName>
</protein>
<feature type="compositionally biased region" description="Low complexity" evidence="1">
    <location>
        <begin position="38"/>
        <end position="53"/>
    </location>
</feature>
<gene>
    <name evidence="2" type="ORF">VE01_00273</name>
</gene>
<feature type="region of interest" description="Disordered" evidence="1">
    <location>
        <begin position="662"/>
        <end position="682"/>
    </location>
</feature>
<reference evidence="2 3" key="1">
    <citation type="submission" date="2016-03" db="EMBL/GenBank/DDBJ databases">
        <title>Comparative genomics of Pseudogymnoascus destructans, the fungus causing white-nose syndrome of bats.</title>
        <authorList>
            <person name="Palmer J.M."/>
            <person name="Drees K.P."/>
            <person name="Foster J.T."/>
            <person name="Lindner D.L."/>
        </authorList>
    </citation>
    <scope>NUCLEOTIDE SEQUENCE [LARGE SCALE GENOMIC DNA]</scope>
    <source>
        <strain evidence="2 3">UAMH 10579</strain>
    </source>
</reference>
<evidence type="ECO:0000313" key="2">
    <source>
        <dbReference type="EMBL" id="OBU01320.1"/>
    </source>
</evidence>
<feature type="compositionally biased region" description="Basic and acidic residues" evidence="1">
    <location>
        <begin position="670"/>
        <end position="681"/>
    </location>
</feature>
<evidence type="ECO:0000256" key="1">
    <source>
        <dbReference type="SAM" id="MobiDB-lite"/>
    </source>
</evidence>
<feature type="compositionally biased region" description="Basic residues" evidence="1">
    <location>
        <begin position="768"/>
        <end position="781"/>
    </location>
</feature>
<feature type="region of interest" description="Disordered" evidence="1">
    <location>
        <begin position="347"/>
        <end position="380"/>
    </location>
</feature>
<organism evidence="2 3">
    <name type="scientific">Pseudogymnoascus verrucosus</name>
    <dbReference type="NCBI Taxonomy" id="342668"/>
    <lineage>
        <taxon>Eukaryota</taxon>
        <taxon>Fungi</taxon>
        <taxon>Dikarya</taxon>
        <taxon>Ascomycota</taxon>
        <taxon>Pezizomycotina</taxon>
        <taxon>Leotiomycetes</taxon>
        <taxon>Thelebolales</taxon>
        <taxon>Thelebolaceae</taxon>
        <taxon>Pseudogymnoascus</taxon>
    </lineage>
</organism>
<proteinExistence type="predicted"/>
<accession>A0A2P2SWX2</accession>
<dbReference type="GeneID" id="28833659"/>